<feature type="region of interest" description="Disordered" evidence="1">
    <location>
        <begin position="31"/>
        <end position="54"/>
    </location>
</feature>
<feature type="region of interest" description="Disordered" evidence="1">
    <location>
        <begin position="80"/>
        <end position="122"/>
    </location>
</feature>
<accession>A0A9N7ZEV4</accession>
<protein>
    <submittedName>
        <fullName evidence="2">Uncharacterized protein</fullName>
    </submittedName>
</protein>
<feature type="compositionally biased region" description="Basic and acidic residues" evidence="1">
    <location>
        <begin position="111"/>
        <end position="122"/>
    </location>
</feature>
<dbReference type="Proteomes" id="UP001153269">
    <property type="component" value="Unassembled WGS sequence"/>
</dbReference>
<name>A0A9N7ZEV4_PLEPL</name>
<sequence>MVHTRTGNHKVTKQDGWGRGWLVSRLTSLGGKRRWKRKDSSHLPSPQPLLPGALEYDSPSILLPFSAPSSLKLWAEDRTKYTETDGDEEEGITLGGGGANREQGKAIRNGRGVEKTNSKKKL</sequence>
<proteinExistence type="predicted"/>
<evidence type="ECO:0000313" key="2">
    <source>
        <dbReference type="EMBL" id="CAB1459359.1"/>
    </source>
</evidence>
<dbReference type="EMBL" id="CADEAL010004427">
    <property type="protein sequence ID" value="CAB1459359.1"/>
    <property type="molecule type" value="Genomic_DNA"/>
</dbReference>
<evidence type="ECO:0000256" key="1">
    <source>
        <dbReference type="SAM" id="MobiDB-lite"/>
    </source>
</evidence>
<evidence type="ECO:0000313" key="3">
    <source>
        <dbReference type="Proteomes" id="UP001153269"/>
    </source>
</evidence>
<comment type="caution">
    <text evidence="2">The sequence shown here is derived from an EMBL/GenBank/DDBJ whole genome shotgun (WGS) entry which is preliminary data.</text>
</comment>
<keyword evidence="3" id="KW-1185">Reference proteome</keyword>
<reference evidence="2" key="1">
    <citation type="submission" date="2020-03" db="EMBL/GenBank/DDBJ databases">
        <authorList>
            <person name="Weist P."/>
        </authorList>
    </citation>
    <scope>NUCLEOTIDE SEQUENCE</scope>
</reference>
<dbReference type="AlphaFoldDB" id="A0A9N7ZEV4"/>
<gene>
    <name evidence="2" type="ORF">PLEPLA_LOCUS47196</name>
</gene>
<organism evidence="2 3">
    <name type="scientific">Pleuronectes platessa</name>
    <name type="common">European plaice</name>
    <dbReference type="NCBI Taxonomy" id="8262"/>
    <lineage>
        <taxon>Eukaryota</taxon>
        <taxon>Metazoa</taxon>
        <taxon>Chordata</taxon>
        <taxon>Craniata</taxon>
        <taxon>Vertebrata</taxon>
        <taxon>Euteleostomi</taxon>
        <taxon>Actinopterygii</taxon>
        <taxon>Neopterygii</taxon>
        <taxon>Teleostei</taxon>
        <taxon>Neoteleostei</taxon>
        <taxon>Acanthomorphata</taxon>
        <taxon>Carangaria</taxon>
        <taxon>Pleuronectiformes</taxon>
        <taxon>Pleuronectoidei</taxon>
        <taxon>Pleuronectidae</taxon>
        <taxon>Pleuronectes</taxon>
    </lineage>
</organism>